<evidence type="ECO:0008006" key="3">
    <source>
        <dbReference type="Google" id="ProtNLM"/>
    </source>
</evidence>
<comment type="caution">
    <text evidence="1">The sequence shown here is derived from an EMBL/GenBank/DDBJ whole genome shotgun (WGS) entry which is preliminary data.</text>
</comment>
<protein>
    <recommendedName>
        <fullName evidence="3">BclA C-terminal domain-containing protein</fullName>
    </recommendedName>
</protein>
<name>A0A9X6V8I1_BACTU</name>
<dbReference type="AlphaFoldDB" id="A0A9X6V8I1"/>
<dbReference type="Gene3D" id="2.60.120.40">
    <property type="match status" value="1"/>
</dbReference>
<dbReference type="EMBL" id="NTUS01000079">
    <property type="protein sequence ID" value="PFA96204.1"/>
    <property type="molecule type" value="Genomic_DNA"/>
</dbReference>
<organism evidence="1 2">
    <name type="scientific">Bacillus thuringiensis</name>
    <dbReference type="NCBI Taxonomy" id="1428"/>
    <lineage>
        <taxon>Bacteria</taxon>
        <taxon>Bacillati</taxon>
        <taxon>Bacillota</taxon>
        <taxon>Bacilli</taxon>
        <taxon>Bacillales</taxon>
        <taxon>Bacillaceae</taxon>
        <taxon>Bacillus</taxon>
        <taxon>Bacillus cereus group</taxon>
    </lineage>
</organism>
<reference evidence="1 2" key="1">
    <citation type="submission" date="2017-09" db="EMBL/GenBank/DDBJ databases">
        <title>Large-scale bioinformatics analysis of Bacillus genomes uncovers conserved roles of natural products in bacterial physiology.</title>
        <authorList>
            <consortium name="Agbiome Team Llc"/>
            <person name="Bleich R.M."/>
            <person name="Kirk G.J."/>
            <person name="Santa Maria K.C."/>
            <person name="Allen S.E."/>
            <person name="Farag S."/>
            <person name="Shank E.A."/>
            <person name="Bowers A."/>
        </authorList>
    </citation>
    <scope>NUCLEOTIDE SEQUENCE [LARGE SCALE GENOMIC DNA]</scope>
    <source>
        <strain evidence="1 2">AFS015413</strain>
    </source>
</reference>
<dbReference type="Proteomes" id="UP000220397">
    <property type="component" value="Unassembled WGS sequence"/>
</dbReference>
<evidence type="ECO:0000313" key="2">
    <source>
        <dbReference type="Proteomes" id="UP000220397"/>
    </source>
</evidence>
<dbReference type="RefSeq" id="WP_430794601.1">
    <property type="nucleotide sequence ID" value="NZ_NTUS01000079.1"/>
</dbReference>
<gene>
    <name evidence="1" type="ORF">CN398_21635</name>
</gene>
<proteinExistence type="predicted"/>
<dbReference type="InterPro" id="IPR008983">
    <property type="entry name" value="Tumour_necrosis_fac-like_dom"/>
</dbReference>
<dbReference type="SUPFAM" id="SSF49842">
    <property type="entry name" value="TNF-like"/>
    <property type="match status" value="1"/>
</dbReference>
<feature type="non-terminal residue" evidence="1">
    <location>
        <position position="1"/>
    </location>
</feature>
<sequence length="149" mass="15825">PTGITGSTGPNIPPTFANVAFQGTQTVDVFTPIVFNVTQSISNMTFVNNTSEIIVNEPGIYKIEYFVTTATTNIPPIQFTFFVNGILLVASSMGIVTAGGEVSNTIFRTLNIGDTIEVFNTSGTPIIIPAIVVGGGLRQSARISVHRIF</sequence>
<accession>A0A9X6V8I1</accession>
<evidence type="ECO:0000313" key="1">
    <source>
        <dbReference type="EMBL" id="PFA96204.1"/>
    </source>
</evidence>